<protein>
    <submittedName>
        <fullName evidence="1">Uncharacterized protein</fullName>
    </submittedName>
</protein>
<proteinExistence type="predicted"/>
<evidence type="ECO:0000313" key="2">
    <source>
        <dbReference type="Proteomes" id="UP000236520"/>
    </source>
</evidence>
<comment type="caution">
    <text evidence="1">The sequence shown here is derived from an EMBL/GenBank/DDBJ whole genome shotgun (WGS) entry which is preliminary data.</text>
</comment>
<reference evidence="1 2" key="1">
    <citation type="submission" date="2015-09" db="EMBL/GenBank/DDBJ databases">
        <title>Genome sequence, genome mining and natural product profiling of a biocontrol bacterium Streptomyces malaysiensis F913.</title>
        <authorList>
            <person name="Xu Y."/>
            <person name="Wei J."/>
            <person name="Xie J."/>
            <person name="Li T."/>
            <person name="Zhou Z."/>
        </authorList>
    </citation>
    <scope>NUCLEOTIDE SEQUENCE [LARGE SCALE GENOMIC DNA]</scope>
    <source>
        <strain evidence="1 2">F913</strain>
    </source>
</reference>
<organism evidence="1 2">
    <name type="scientific">Streptomyces malaysiensis</name>
    <dbReference type="NCBI Taxonomy" id="92644"/>
    <lineage>
        <taxon>Bacteria</taxon>
        <taxon>Bacillati</taxon>
        <taxon>Actinomycetota</taxon>
        <taxon>Actinomycetes</taxon>
        <taxon>Kitasatosporales</taxon>
        <taxon>Streptomycetaceae</taxon>
        <taxon>Streptomyces</taxon>
        <taxon>Streptomyces violaceusniger group</taxon>
    </lineage>
</organism>
<accession>A0A2J7YS14</accession>
<evidence type="ECO:0000313" key="1">
    <source>
        <dbReference type="EMBL" id="PNG90822.1"/>
    </source>
</evidence>
<dbReference type="EMBL" id="LJIW01000002">
    <property type="protein sequence ID" value="PNG90822.1"/>
    <property type="molecule type" value="Genomic_DNA"/>
</dbReference>
<dbReference type="Proteomes" id="UP000236520">
    <property type="component" value="Unassembled WGS sequence"/>
</dbReference>
<name>A0A2J7YS14_STRMQ</name>
<keyword evidence="2" id="KW-1185">Reference proteome</keyword>
<sequence length="30" mass="2844">MAGAGGVVLVMAVLSAACPVSVTGEALRTL</sequence>
<dbReference type="AlphaFoldDB" id="A0A2J7YS14"/>
<gene>
    <name evidence="1" type="ORF">SMF913_26287</name>
</gene>